<dbReference type="KEGG" id="vcn:VOLCADRAFT_116496"/>
<reference evidence="2 3" key="1">
    <citation type="journal article" date="2010" name="Science">
        <title>Genomic analysis of organismal complexity in the multicellular green alga Volvox carteri.</title>
        <authorList>
            <person name="Prochnik S.E."/>
            <person name="Umen J."/>
            <person name="Nedelcu A.M."/>
            <person name="Hallmann A."/>
            <person name="Miller S.M."/>
            <person name="Nishii I."/>
            <person name="Ferris P."/>
            <person name="Kuo A."/>
            <person name="Mitros T."/>
            <person name="Fritz-Laylin L.K."/>
            <person name="Hellsten U."/>
            <person name="Chapman J."/>
            <person name="Simakov O."/>
            <person name="Rensing S.A."/>
            <person name="Terry A."/>
            <person name="Pangilinan J."/>
            <person name="Kapitonov V."/>
            <person name="Jurka J."/>
            <person name="Salamov A."/>
            <person name="Shapiro H."/>
            <person name="Schmutz J."/>
            <person name="Grimwood J."/>
            <person name="Lindquist E."/>
            <person name="Lucas S."/>
            <person name="Grigoriev I.V."/>
            <person name="Schmitt R."/>
            <person name="Kirk D."/>
            <person name="Rokhsar D.S."/>
        </authorList>
    </citation>
    <scope>NUCLEOTIDE SEQUENCE [LARGE SCALE GENOMIC DNA]</scope>
    <source>
        <strain evidence="3">f. Nagariensis / Eve</strain>
    </source>
</reference>
<dbReference type="PANTHER" id="PTHR13651">
    <property type="entry name" value="PROTEIN ABITRAM"/>
    <property type="match status" value="1"/>
</dbReference>
<evidence type="ECO:0000313" key="2">
    <source>
        <dbReference type="EMBL" id="EFJ51277.1"/>
    </source>
</evidence>
<dbReference type="FunCoup" id="D8TML5">
    <property type="interactions" value="1293"/>
</dbReference>
<dbReference type="GO" id="GO:0005634">
    <property type="term" value="C:nucleus"/>
    <property type="evidence" value="ECO:0007669"/>
    <property type="project" value="TreeGrafter"/>
</dbReference>
<gene>
    <name evidence="2" type="ORF">VOLCADRAFT_116496</name>
</gene>
<dbReference type="EMBL" id="GL378328">
    <property type="protein sequence ID" value="EFJ51277.1"/>
    <property type="molecule type" value="Genomic_DNA"/>
</dbReference>
<evidence type="ECO:0000313" key="3">
    <source>
        <dbReference type="Proteomes" id="UP000001058"/>
    </source>
</evidence>
<feature type="compositionally biased region" description="Gly residues" evidence="1">
    <location>
        <begin position="120"/>
        <end position="129"/>
    </location>
</feature>
<organism evidence="3">
    <name type="scientific">Volvox carteri f. nagariensis</name>
    <dbReference type="NCBI Taxonomy" id="3068"/>
    <lineage>
        <taxon>Eukaryota</taxon>
        <taxon>Viridiplantae</taxon>
        <taxon>Chlorophyta</taxon>
        <taxon>core chlorophytes</taxon>
        <taxon>Chlorophyceae</taxon>
        <taxon>CS clade</taxon>
        <taxon>Chlamydomonadales</taxon>
        <taxon>Volvocaceae</taxon>
        <taxon>Volvox</taxon>
    </lineage>
</organism>
<dbReference type="STRING" id="3068.D8TML5"/>
<dbReference type="Proteomes" id="UP000001058">
    <property type="component" value="Unassembled WGS sequence"/>
</dbReference>
<dbReference type="OrthoDB" id="48130at2759"/>
<feature type="compositionally biased region" description="Acidic residues" evidence="1">
    <location>
        <begin position="102"/>
        <end position="111"/>
    </location>
</feature>
<dbReference type="InParanoid" id="D8TML5"/>
<dbReference type="PANTHER" id="PTHR13651:SF0">
    <property type="entry name" value="PROTEIN ABITRAM"/>
    <property type="match status" value="1"/>
</dbReference>
<feature type="region of interest" description="Disordered" evidence="1">
    <location>
        <begin position="102"/>
        <end position="189"/>
    </location>
</feature>
<name>D8TML5_VOLCA</name>
<protein>
    <recommendedName>
        <fullName evidence="4">Protein Abitram</fullName>
    </recommendedName>
</protein>
<proteinExistence type="predicted"/>
<dbReference type="InterPro" id="IPR039169">
    <property type="entry name" value="Abitram"/>
</dbReference>
<dbReference type="GeneID" id="9624901"/>
<evidence type="ECO:0008006" key="4">
    <source>
        <dbReference type="Google" id="ProtNLM"/>
    </source>
</evidence>
<accession>D8TML5</accession>
<sequence length="309" mass="32788">MSTSQNLAPNDWFEHPELLPPRPLGLTETKYIRRFAIDLHGAKCHDQYVFLAPNGLAVIGLAPSHPLVAAHRCETGYQPTHLRYIPPNLDHLKAEELVAAAPDDDGQEDAEAGASSRLGGEPGASGAGPGSSAAADRDGPEDSEALEGPGRSDGGGGPAAAAANTPGGGRGPLERPDRPPVPEYPPFPASQCARVNFEAGAARQQIGTKTSGKKRHRGVQNLRGGALLAAVERRGGGASFPIWFVLNSQLLEVNERLLKTPGLLYDRPCREGYVAILSPTADALKYFESRLVSEAEYLRLRGLTAEDLL</sequence>
<dbReference type="AlphaFoldDB" id="D8TML5"/>
<keyword evidence="3" id="KW-1185">Reference proteome</keyword>
<dbReference type="RefSeq" id="XP_002947744.1">
    <property type="nucleotide sequence ID" value="XM_002947698.1"/>
</dbReference>
<evidence type="ECO:0000256" key="1">
    <source>
        <dbReference type="SAM" id="MobiDB-lite"/>
    </source>
</evidence>